<dbReference type="InterPro" id="IPR006564">
    <property type="entry name" value="Znf_PMZ"/>
</dbReference>
<gene>
    <name evidence="6" type="ORF">LWI28_019263</name>
</gene>
<evidence type="ECO:0000259" key="5">
    <source>
        <dbReference type="PROSITE" id="PS50966"/>
    </source>
</evidence>
<evidence type="ECO:0000256" key="2">
    <source>
        <dbReference type="ARBA" id="ARBA00022771"/>
    </source>
</evidence>
<reference evidence="6" key="1">
    <citation type="journal article" date="2022" name="Plant J.">
        <title>Strategies of tolerance reflected in two North American maple genomes.</title>
        <authorList>
            <person name="McEvoy S.L."/>
            <person name="Sezen U.U."/>
            <person name="Trouern-Trend A."/>
            <person name="McMahon S.M."/>
            <person name="Schaberg P.G."/>
            <person name="Yang J."/>
            <person name="Wegrzyn J.L."/>
            <person name="Swenson N.G."/>
        </authorList>
    </citation>
    <scope>NUCLEOTIDE SEQUENCE</scope>
    <source>
        <strain evidence="6">91603</strain>
    </source>
</reference>
<sequence>MNKRLEEGRKWESKLPPKVAKTMVERQDEGSFVNVFCASPYVYEVREGQNFWIVDFRTWNCDCGLWEISGIPCKHAMAVIIGRRMNSNDFVHKYLTTEAYIKTYSYVIYPIPDET</sequence>
<name>A0AAD5J150_ACENE</name>
<keyword evidence="2 4" id="KW-0863">Zinc-finger</keyword>
<keyword evidence="3" id="KW-0862">Zinc</keyword>
<dbReference type="AlphaFoldDB" id="A0AAD5J150"/>
<dbReference type="SMART" id="SM00575">
    <property type="entry name" value="ZnF_PMZ"/>
    <property type="match status" value="1"/>
</dbReference>
<accession>A0AAD5J150</accession>
<evidence type="ECO:0000256" key="4">
    <source>
        <dbReference type="PROSITE-ProRule" id="PRU00325"/>
    </source>
</evidence>
<dbReference type="GO" id="GO:0008270">
    <property type="term" value="F:zinc ion binding"/>
    <property type="evidence" value="ECO:0007669"/>
    <property type="project" value="UniProtKB-KW"/>
</dbReference>
<dbReference type="EMBL" id="JAJSOW010000101">
    <property type="protein sequence ID" value="KAI9181848.1"/>
    <property type="molecule type" value="Genomic_DNA"/>
</dbReference>
<dbReference type="InterPro" id="IPR007527">
    <property type="entry name" value="Znf_SWIM"/>
</dbReference>
<dbReference type="Proteomes" id="UP001064489">
    <property type="component" value="Chromosome 4"/>
</dbReference>
<evidence type="ECO:0000256" key="3">
    <source>
        <dbReference type="ARBA" id="ARBA00022833"/>
    </source>
</evidence>
<dbReference type="PROSITE" id="PS50966">
    <property type="entry name" value="ZF_SWIM"/>
    <property type="match status" value="1"/>
</dbReference>
<evidence type="ECO:0000313" key="7">
    <source>
        <dbReference type="Proteomes" id="UP001064489"/>
    </source>
</evidence>
<feature type="domain" description="SWIM-type" evidence="5">
    <location>
        <begin position="43"/>
        <end position="84"/>
    </location>
</feature>
<organism evidence="6 7">
    <name type="scientific">Acer negundo</name>
    <name type="common">Box elder</name>
    <dbReference type="NCBI Taxonomy" id="4023"/>
    <lineage>
        <taxon>Eukaryota</taxon>
        <taxon>Viridiplantae</taxon>
        <taxon>Streptophyta</taxon>
        <taxon>Embryophyta</taxon>
        <taxon>Tracheophyta</taxon>
        <taxon>Spermatophyta</taxon>
        <taxon>Magnoliopsida</taxon>
        <taxon>eudicotyledons</taxon>
        <taxon>Gunneridae</taxon>
        <taxon>Pentapetalae</taxon>
        <taxon>rosids</taxon>
        <taxon>malvids</taxon>
        <taxon>Sapindales</taxon>
        <taxon>Sapindaceae</taxon>
        <taxon>Hippocastanoideae</taxon>
        <taxon>Acereae</taxon>
        <taxon>Acer</taxon>
    </lineage>
</organism>
<comment type="caution">
    <text evidence="6">The sequence shown here is derived from an EMBL/GenBank/DDBJ whole genome shotgun (WGS) entry which is preliminary data.</text>
</comment>
<keyword evidence="1" id="KW-0479">Metal-binding</keyword>
<protein>
    <recommendedName>
        <fullName evidence="5">SWIM-type domain-containing protein</fullName>
    </recommendedName>
</protein>
<evidence type="ECO:0000313" key="6">
    <source>
        <dbReference type="EMBL" id="KAI9181848.1"/>
    </source>
</evidence>
<dbReference type="PANTHER" id="PTHR31973:SF187">
    <property type="entry name" value="MUTATOR TRANSPOSASE MUDRA PROTEIN"/>
    <property type="match status" value="1"/>
</dbReference>
<reference evidence="6" key="2">
    <citation type="submission" date="2023-02" db="EMBL/GenBank/DDBJ databases">
        <authorList>
            <person name="Swenson N.G."/>
            <person name="Wegrzyn J.L."/>
            <person name="Mcevoy S.L."/>
        </authorList>
    </citation>
    <scope>NUCLEOTIDE SEQUENCE</scope>
    <source>
        <strain evidence="6">91603</strain>
        <tissue evidence="6">Leaf</tissue>
    </source>
</reference>
<keyword evidence="7" id="KW-1185">Reference proteome</keyword>
<dbReference type="PANTHER" id="PTHR31973">
    <property type="entry name" value="POLYPROTEIN, PUTATIVE-RELATED"/>
    <property type="match status" value="1"/>
</dbReference>
<evidence type="ECO:0000256" key="1">
    <source>
        <dbReference type="ARBA" id="ARBA00022723"/>
    </source>
</evidence>
<proteinExistence type="predicted"/>
<dbReference type="Pfam" id="PF04434">
    <property type="entry name" value="SWIM"/>
    <property type="match status" value="1"/>
</dbReference>